<dbReference type="InterPro" id="IPR050493">
    <property type="entry name" value="FAD-dep_Monooxygenase_BioMet"/>
</dbReference>
<protein>
    <recommendedName>
        <fullName evidence="6">FAD-binding domain-containing protein</fullName>
    </recommendedName>
</protein>
<dbReference type="GO" id="GO:0004497">
    <property type="term" value="F:monooxygenase activity"/>
    <property type="evidence" value="ECO:0007669"/>
    <property type="project" value="UniProtKB-KW"/>
</dbReference>
<evidence type="ECO:0000256" key="4">
    <source>
        <dbReference type="ARBA" id="ARBA00023002"/>
    </source>
</evidence>
<dbReference type="InterPro" id="IPR036188">
    <property type="entry name" value="FAD/NAD-bd_sf"/>
</dbReference>
<proteinExistence type="inferred from homology"/>
<evidence type="ECO:0000313" key="8">
    <source>
        <dbReference type="Proteomes" id="UP000799537"/>
    </source>
</evidence>
<evidence type="ECO:0000256" key="2">
    <source>
        <dbReference type="ARBA" id="ARBA00022630"/>
    </source>
</evidence>
<organism evidence="7 8">
    <name type="scientific">Zasmidium cellare ATCC 36951</name>
    <dbReference type="NCBI Taxonomy" id="1080233"/>
    <lineage>
        <taxon>Eukaryota</taxon>
        <taxon>Fungi</taxon>
        <taxon>Dikarya</taxon>
        <taxon>Ascomycota</taxon>
        <taxon>Pezizomycotina</taxon>
        <taxon>Dothideomycetes</taxon>
        <taxon>Dothideomycetidae</taxon>
        <taxon>Mycosphaerellales</taxon>
        <taxon>Mycosphaerellaceae</taxon>
        <taxon>Zasmidium</taxon>
    </lineage>
</organism>
<evidence type="ECO:0000256" key="1">
    <source>
        <dbReference type="ARBA" id="ARBA00007992"/>
    </source>
</evidence>
<dbReference type="AlphaFoldDB" id="A0A6A6CI58"/>
<dbReference type="Gene3D" id="3.50.50.60">
    <property type="entry name" value="FAD/NAD(P)-binding domain"/>
    <property type="match status" value="1"/>
</dbReference>
<dbReference type="RefSeq" id="XP_033666759.1">
    <property type="nucleotide sequence ID" value="XM_033806860.1"/>
</dbReference>
<evidence type="ECO:0000259" key="6">
    <source>
        <dbReference type="Pfam" id="PF01494"/>
    </source>
</evidence>
<dbReference type="OrthoDB" id="16820at2759"/>
<keyword evidence="5" id="KW-0503">Monooxygenase</keyword>
<keyword evidence="3" id="KW-0274">FAD</keyword>
<evidence type="ECO:0000313" key="7">
    <source>
        <dbReference type="EMBL" id="KAF2165870.1"/>
    </source>
</evidence>
<comment type="similarity">
    <text evidence="1">Belongs to the paxM FAD-dependent monooxygenase family.</text>
</comment>
<keyword evidence="2" id="KW-0285">Flavoprotein</keyword>
<dbReference type="InterPro" id="IPR002938">
    <property type="entry name" value="FAD-bd"/>
</dbReference>
<gene>
    <name evidence="7" type="ORF">M409DRAFT_23602</name>
</gene>
<feature type="domain" description="FAD-binding" evidence="6">
    <location>
        <begin position="13"/>
        <end position="179"/>
    </location>
</feature>
<dbReference type="PRINTS" id="PR00420">
    <property type="entry name" value="RNGMNOXGNASE"/>
</dbReference>
<dbReference type="Pfam" id="PF01494">
    <property type="entry name" value="FAD_binding_3"/>
    <property type="match status" value="1"/>
</dbReference>
<keyword evidence="4" id="KW-0560">Oxidoreductase</keyword>
<dbReference type="Proteomes" id="UP000799537">
    <property type="component" value="Unassembled WGS sequence"/>
</dbReference>
<dbReference type="SUPFAM" id="SSF51905">
    <property type="entry name" value="FAD/NAD(P)-binding domain"/>
    <property type="match status" value="1"/>
</dbReference>
<dbReference type="GO" id="GO:0071949">
    <property type="term" value="F:FAD binding"/>
    <property type="evidence" value="ECO:0007669"/>
    <property type="project" value="InterPro"/>
</dbReference>
<evidence type="ECO:0000256" key="5">
    <source>
        <dbReference type="ARBA" id="ARBA00023033"/>
    </source>
</evidence>
<dbReference type="PANTHER" id="PTHR13789:SF147">
    <property type="entry name" value="PUTATIVE (AFU_ORTHOLOGUE AFUA_2G01950)-RELATED"/>
    <property type="match status" value="1"/>
</dbReference>
<dbReference type="EMBL" id="ML993598">
    <property type="protein sequence ID" value="KAF2165870.1"/>
    <property type="molecule type" value="Genomic_DNA"/>
</dbReference>
<keyword evidence="8" id="KW-1185">Reference proteome</keyword>
<reference evidence="7" key="1">
    <citation type="journal article" date="2020" name="Stud. Mycol.">
        <title>101 Dothideomycetes genomes: a test case for predicting lifestyles and emergence of pathogens.</title>
        <authorList>
            <person name="Haridas S."/>
            <person name="Albert R."/>
            <person name="Binder M."/>
            <person name="Bloem J."/>
            <person name="Labutti K."/>
            <person name="Salamov A."/>
            <person name="Andreopoulos B."/>
            <person name="Baker S."/>
            <person name="Barry K."/>
            <person name="Bills G."/>
            <person name="Bluhm B."/>
            <person name="Cannon C."/>
            <person name="Castanera R."/>
            <person name="Culley D."/>
            <person name="Daum C."/>
            <person name="Ezra D."/>
            <person name="Gonzalez J."/>
            <person name="Henrissat B."/>
            <person name="Kuo A."/>
            <person name="Liang C."/>
            <person name="Lipzen A."/>
            <person name="Lutzoni F."/>
            <person name="Magnuson J."/>
            <person name="Mondo S."/>
            <person name="Nolan M."/>
            <person name="Ohm R."/>
            <person name="Pangilinan J."/>
            <person name="Park H.-J."/>
            <person name="Ramirez L."/>
            <person name="Alfaro M."/>
            <person name="Sun H."/>
            <person name="Tritt A."/>
            <person name="Yoshinaga Y."/>
            <person name="Zwiers L.-H."/>
            <person name="Turgeon B."/>
            <person name="Goodwin S."/>
            <person name="Spatafora J."/>
            <person name="Crous P."/>
            <person name="Grigoriev I."/>
        </authorList>
    </citation>
    <scope>NUCLEOTIDE SEQUENCE</scope>
    <source>
        <strain evidence="7">ATCC 36951</strain>
    </source>
</reference>
<dbReference type="GeneID" id="54560132"/>
<evidence type="ECO:0000256" key="3">
    <source>
        <dbReference type="ARBA" id="ARBA00022827"/>
    </source>
</evidence>
<accession>A0A6A6CI58</accession>
<name>A0A6A6CI58_ZASCE</name>
<dbReference type="PANTHER" id="PTHR13789">
    <property type="entry name" value="MONOOXYGENASE"/>
    <property type="match status" value="1"/>
</dbReference>
<sequence length="188" mass="20571">MDIPGQQNNPKDSVLVVGAGMGGCATALGLARRGHNVHVLEARDDLSELGAGLQISPNASRVLCTWGLRDKFEEKVCVPPWLEYRAYDNGRTLGKLPNNVNDWYEDIYGAPLWTIYRPDYQRILAEAAMSSGAKFTFSAKVEKVDSETGAVELRYGREFRGDLVVGADGVWSKVRSGIPGCQNVEPVV</sequence>